<evidence type="ECO:0000256" key="4">
    <source>
        <dbReference type="ARBA" id="ARBA00004659"/>
    </source>
</evidence>
<dbReference type="GO" id="GO:0005737">
    <property type="term" value="C:cytoplasm"/>
    <property type="evidence" value="ECO:0007669"/>
    <property type="project" value="UniProtKB-SubCell"/>
</dbReference>
<evidence type="ECO:0000256" key="1">
    <source>
        <dbReference type="ARBA" id="ARBA00000868"/>
    </source>
</evidence>
<name>A0A6I3IIV1_9MICO</name>
<evidence type="ECO:0000313" key="14">
    <source>
        <dbReference type="Proteomes" id="UP000431092"/>
    </source>
</evidence>
<comment type="function">
    <text evidence="2 11">Catalyzes a salvage reaction resulting in the formation of AMP, that is energically less costly than de novo synthesis.</text>
</comment>
<evidence type="ECO:0000256" key="9">
    <source>
        <dbReference type="ARBA" id="ARBA00022679"/>
    </source>
</evidence>
<feature type="domain" description="Phosphoribosyltransferase" evidence="12">
    <location>
        <begin position="45"/>
        <end position="158"/>
    </location>
</feature>
<dbReference type="GO" id="GO:0002055">
    <property type="term" value="F:adenine binding"/>
    <property type="evidence" value="ECO:0007669"/>
    <property type="project" value="TreeGrafter"/>
</dbReference>
<gene>
    <name evidence="11" type="primary">apt</name>
    <name evidence="13" type="ORF">GGG17_06400</name>
</gene>
<evidence type="ECO:0000256" key="10">
    <source>
        <dbReference type="ARBA" id="ARBA00022726"/>
    </source>
</evidence>
<sequence>MPTSPHPDREQQRVAELVESLMRDVPDFPQPGVLFKDFTPLLSDGAALAQVVDDIARRHRGEVDVVVGMEARGFILGAAVAYALGVGFVPVRKAGKLPGATVTEDYTLEYGSATLEMHQDALHRGQRVLVLDDVLATGGTAAATCRLVEQCGATVAACEFVLEIDALGGRSQLVDRVVSSLLRA</sequence>
<comment type="similarity">
    <text evidence="5 11">Belongs to the purine/pyrimidine phosphoribosyltransferase family.</text>
</comment>
<protein>
    <recommendedName>
        <fullName evidence="6 11">Adenine phosphoribosyltransferase</fullName>
        <shortName evidence="11">APRT</shortName>
        <ecNumber evidence="6 11">2.4.2.7</ecNumber>
    </recommendedName>
</protein>
<dbReference type="InterPro" id="IPR029057">
    <property type="entry name" value="PRTase-like"/>
</dbReference>
<evidence type="ECO:0000256" key="2">
    <source>
        <dbReference type="ARBA" id="ARBA00003968"/>
    </source>
</evidence>
<evidence type="ECO:0000256" key="11">
    <source>
        <dbReference type="HAMAP-Rule" id="MF_00004"/>
    </source>
</evidence>
<evidence type="ECO:0000256" key="6">
    <source>
        <dbReference type="ARBA" id="ARBA00011893"/>
    </source>
</evidence>
<dbReference type="PANTHER" id="PTHR32315:SF3">
    <property type="entry name" value="ADENINE PHOSPHORIBOSYLTRANSFERASE"/>
    <property type="match status" value="1"/>
</dbReference>
<comment type="catalytic activity">
    <reaction evidence="1 11">
        <text>AMP + diphosphate = 5-phospho-alpha-D-ribose 1-diphosphate + adenine</text>
        <dbReference type="Rhea" id="RHEA:16609"/>
        <dbReference type="ChEBI" id="CHEBI:16708"/>
        <dbReference type="ChEBI" id="CHEBI:33019"/>
        <dbReference type="ChEBI" id="CHEBI:58017"/>
        <dbReference type="ChEBI" id="CHEBI:456215"/>
        <dbReference type="EC" id="2.4.2.7"/>
    </reaction>
</comment>
<dbReference type="InterPro" id="IPR050054">
    <property type="entry name" value="UPRTase/APRTase"/>
</dbReference>
<dbReference type="SUPFAM" id="SSF53271">
    <property type="entry name" value="PRTase-like"/>
    <property type="match status" value="1"/>
</dbReference>
<dbReference type="InterPro" id="IPR000836">
    <property type="entry name" value="PRTase_dom"/>
</dbReference>
<dbReference type="Proteomes" id="UP000431092">
    <property type="component" value="Unassembled WGS sequence"/>
</dbReference>
<keyword evidence="14" id="KW-1185">Reference proteome</keyword>
<dbReference type="FunFam" id="3.40.50.2020:FF:000021">
    <property type="entry name" value="Adenine phosphoribosyltransferase"/>
    <property type="match status" value="1"/>
</dbReference>
<keyword evidence="10 11" id="KW-0660">Purine salvage</keyword>
<comment type="caution">
    <text evidence="13">The sequence shown here is derived from an EMBL/GenBank/DDBJ whole genome shotgun (WGS) entry which is preliminary data.</text>
</comment>
<dbReference type="EC" id="2.4.2.7" evidence="6 11"/>
<evidence type="ECO:0000256" key="7">
    <source>
        <dbReference type="ARBA" id="ARBA00022490"/>
    </source>
</evidence>
<comment type="subcellular location">
    <subcellularLocation>
        <location evidence="3 11">Cytoplasm</location>
    </subcellularLocation>
</comment>
<evidence type="ECO:0000259" key="12">
    <source>
        <dbReference type="Pfam" id="PF00156"/>
    </source>
</evidence>
<evidence type="ECO:0000256" key="8">
    <source>
        <dbReference type="ARBA" id="ARBA00022676"/>
    </source>
</evidence>
<dbReference type="GO" id="GO:0006166">
    <property type="term" value="P:purine ribonucleoside salvage"/>
    <property type="evidence" value="ECO:0007669"/>
    <property type="project" value="UniProtKB-UniRule"/>
</dbReference>
<reference evidence="13 14" key="1">
    <citation type="submission" date="2019-11" db="EMBL/GenBank/DDBJ databases">
        <title>Whole genome sequencing identifies a novel species of the genus Arsenicicoccus isolated from human blood.</title>
        <authorList>
            <person name="Jeong J.H."/>
            <person name="Kweon O.J."/>
            <person name="Kim H.R."/>
            <person name="Kim T.-H."/>
            <person name="Ha S.-M."/>
            <person name="Lee M.-K."/>
        </authorList>
    </citation>
    <scope>NUCLEOTIDE SEQUENCE [LARGE SCALE GENOMIC DNA]</scope>
    <source>
        <strain evidence="13 14">MKL-02</strain>
    </source>
</reference>
<comment type="subunit">
    <text evidence="11">Homodimer.</text>
</comment>
<evidence type="ECO:0000256" key="5">
    <source>
        <dbReference type="ARBA" id="ARBA00008391"/>
    </source>
</evidence>
<proteinExistence type="inferred from homology"/>
<evidence type="ECO:0000313" key="13">
    <source>
        <dbReference type="EMBL" id="MTB71605.1"/>
    </source>
</evidence>
<keyword evidence="8 11" id="KW-0328">Glycosyltransferase</keyword>
<dbReference type="CDD" id="cd06223">
    <property type="entry name" value="PRTases_typeI"/>
    <property type="match status" value="1"/>
</dbReference>
<dbReference type="NCBIfam" id="NF002636">
    <property type="entry name" value="PRK02304.1-5"/>
    <property type="match status" value="1"/>
</dbReference>
<dbReference type="GO" id="GO:0016208">
    <property type="term" value="F:AMP binding"/>
    <property type="evidence" value="ECO:0007669"/>
    <property type="project" value="TreeGrafter"/>
</dbReference>
<dbReference type="InterPro" id="IPR005764">
    <property type="entry name" value="Ade_phspho_trans"/>
</dbReference>
<dbReference type="NCBIfam" id="NF002634">
    <property type="entry name" value="PRK02304.1-3"/>
    <property type="match status" value="1"/>
</dbReference>
<dbReference type="Pfam" id="PF00156">
    <property type="entry name" value="Pribosyltran"/>
    <property type="match status" value="1"/>
</dbReference>
<dbReference type="PANTHER" id="PTHR32315">
    <property type="entry name" value="ADENINE PHOSPHORIBOSYLTRANSFERASE"/>
    <property type="match status" value="1"/>
</dbReference>
<dbReference type="HAMAP" id="MF_00004">
    <property type="entry name" value="Aden_phosphoribosyltr"/>
    <property type="match status" value="1"/>
</dbReference>
<organism evidence="13 14">
    <name type="scientific">Arsenicicoccus cauae</name>
    <dbReference type="NCBI Taxonomy" id="2663847"/>
    <lineage>
        <taxon>Bacteria</taxon>
        <taxon>Bacillati</taxon>
        <taxon>Actinomycetota</taxon>
        <taxon>Actinomycetes</taxon>
        <taxon>Micrococcales</taxon>
        <taxon>Intrasporangiaceae</taxon>
        <taxon>Arsenicicoccus</taxon>
    </lineage>
</organism>
<dbReference type="GO" id="GO:0044209">
    <property type="term" value="P:AMP salvage"/>
    <property type="evidence" value="ECO:0007669"/>
    <property type="project" value="UniProtKB-UniRule"/>
</dbReference>
<accession>A0A6I3IIV1</accession>
<keyword evidence="9 11" id="KW-0808">Transferase</keyword>
<dbReference type="EMBL" id="WLVL01000021">
    <property type="protein sequence ID" value="MTB71605.1"/>
    <property type="molecule type" value="Genomic_DNA"/>
</dbReference>
<comment type="pathway">
    <text evidence="4 11">Purine metabolism; AMP biosynthesis via salvage pathway; AMP from adenine: step 1/1.</text>
</comment>
<dbReference type="GO" id="GO:0006168">
    <property type="term" value="P:adenine salvage"/>
    <property type="evidence" value="ECO:0007669"/>
    <property type="project" value="InterPro"/>
</dbReference>
<dbReference type="GO" id="GO:0003999">
    <property type="term" value="F:adenine phosphoribosyltransferase activity"/>
    <property type="evidence" value="ECO:0007669"/>
    <property type="project" value="UniProtKB-UniRule"/>
</dbReference>
<keyword evidence="7 11" id="KW-0963">Cytoplasm</keyword>
<dbReference type="UniPathway" id="UPA00588">
    <property type="reaction ID" value="UER00646"/>
</dbReference>
<dbReference type="RefSeq" id="WP_154592904.1">
    <property type="nucleotide sequence ID" value="NZ_CP171001.1"/>
</dbReference>
<dbReference type="NCBIfam" id="TIGR01090">
    <property type="entry name" value="apt"/>
    <property type="match status" value="1"/>
</dbReference>
<dbReference type="Gene3D" id="3.40.50.2020">
    <property type="match status" value="1"/>
</dbReference>
<evidence type="ECO:0000256" key="3">
    <source>
        <dbReference type="ARBA" id="ARBA00004496"/>
    </source>
</evidence>
<dbReference type="AlphaFoldDB" id="A0A6I3IIV1"/>